<feature type="non-terminal residue" evidence="1">
    <location>
        <position position="163"/>
    </location>
</feature>
<dbReference type="EMBL" id="CAJVPW010023650">
    <property type="protein sequence ID" value="CAG8702013.1"/>
    <property type="molecule type" value="Genomic_DNA"/>
</dbReference>
<reference evidence="1" key="1">
    <citation type="submission" date="2021-06" db="EMBL/GenBank/DDBJ databases">
        <authorList>
            <person name="Kallberg Y."/>
            <person name="Tangrot J."/>
            <person name="Rosling A."/>
        </authorList>
    </citation>
    <scope>NUCLEOTIDE SEQUENCE</scope>
    <source>
        <strain evidence="1">28 12/20/2015</strain>
    </source>
</reference>
<protein>
    <submittedName>
        <fullName evidence="1">13509_t:CDS:1</fullName>
    </submittedName>
</protein>
<feature type="non-terminal residue" evidence="1">
    <location>
        <position position="1"/>
    </location>
</feature>
<keyword evidence="2" id="KW-1185">Reference proteome</keyword>
<comment type="caution">
    <text evidence="1">The sequence shown here is derived from an EMBL/GenBank/DDBJ whole genome shotgun (WGS) entry which is preliminary data.</text>
</comment>
<name>A0ACA9PBQ2_9GLOM</name>
<organism evidence="1 2">
    <name type="scientific">Cetraspora pellucida</name>
    <dbReference type="NCBI Taxonomy" id="1433469"/>
    <lineage>
        <taxon>Eukaryota</taxon>
        <taxon>Fungi</taxon>
        <taxon>Fungi incertae sedis</taxon>
        <taxon>Mucoromycota</taxon>
        <taxon>Glomeromycotina</taxon>
        <taxon>Glomeromycetes</taxon>
        <taxon>Diversisporales</taxon>
        <taxon>Gigasporaceae</taxon>
        <taxon>Cetraspora</taxon>
    </lineage>
</organism>
<proteinExistence type="predicted"/>
<evidence type="ECO:0000313" key="2">
    <source>
        <dbReference type="Proteomes" id="UP000789366"/>
    </source>
</evidence>
<sequence>KARNLAVKIERYNKDNEFDVQKAKALKISRVEKKTDSDIQRIKDEVKELTKAVKDLMRKEGHMSRNCPEKVPGNDSMDKTDRWQHKEKGQNKENEEQKGPNENQIEARDQHLLEVKEGYELSKSVELQRLTLENIHLLNFGPNLSSKEKQYISQAMDHHQPYL</sequence>
<evidence type="ECO:0000313" key="1">
    <source>
        <dbReference type="EMBL" id="CAG8702013.1"/>
    </source>
</evidence>
<gene>
    <name evidence="1" type="ORF">SPELUC_LOCUS11323</name>
</gene>
<accession>A0ACA9PBQ2</accession>
<dbReference type="Proteomes" id="UP000789366">
    <property type="component" value="Unassembled WGS sequence"/>
</dbReference>